<evidence type="ECO:0000313" key="1">
    <source>
        <dbReference type="EMBL" id="KKZ72326.1"/>
    </source>
</evidence>
<keyword evidence="2" id="KW-1185">Reference proteome</keyword>
<dbReference type="OrthoDB" id="7630456at2"/>
<reference evidence="1 2" key="1">
    <citation type="submission" date="2015-05" db="EMBL/GenBank/DDBJ databases">
        <title>Draft Genome assembly of Streptomyces showdoensis.</title>
        <authorList>
            <person name="Thapa K.K."/>
            <person name="Metsa-Ketela M."/>
        </authorList>
    </citation>
    <scope>NUCLEOTIDE SEQUENCE [LARGE SCALE GENOMIC DNA]</scope>
    <source>
        <strain evidence="1 2">ATCC 15227</strain>
    </source>
</reference>
<dbReference type="EMBL" id="LAQS01000028">
    <property type="protein sequence ID" value="KKZ72326.1"/>
    <property type="molecule type" value="Genomic_DNA"/>
</dbReference>
<protein>
    <recommendedName>
        <fullName evidence="3">DUF3168 domain-containing protein</fullName>
    </recommendedName>
</protein>
<evidence type="ECO:0000313" key="2">
    <source>
        <dbReference type="Proteomes" id="UP000265325"/>
    </source>
</evidence>
<accession>A0A2P2GLE6</accession>
<proteinExistence type="predicted"/>
<dbReference type="Gene3D" id="3.30.2000.30">
    <property type="match status" value="1"/>
</dbReference>
<dbReference type="Pfam" id="PF11367">
    <property type="entry name" value="Tail_completion_gp17"/>
    <property type="match status" value="1"/>
</dbReference>
<name>A0A2P2GLE6_STREW</name>
<dbReference type="AlphaFoldDB" id="A0A2P2GLE6"/>
<dbReference type="Proteomes" id="UP000265325">
    <property type="component" value="Unassembled WGS sequence"/>
</dbReference>
<evidence type="ECO:0008006" key="3">
    <source>
        <dbReference type="Google" id="ProtNLM"/>
    </source>
</evidence>
<organism evidence="1 2">
    <name type="scientific">Streptomyces showdoensis</name>
    <dbReference type="NCBI Taxonomy" id="68268"/>
    <lineage>
        <taxon>Bacteria</taxon>
        <taxon>Bacillati</taxon>
        <taxon>Actinomycetota</taxon>
        <taxon>Actinomycetes</taxon>
        <taxon>Kitasatosporales</taxon>
        <taxon>Streptomycetaceae</taxon>
        <taxon>Streptomyces</taxon>
    </lineage>
</organism>
<dbReference type="InterPro" id="IPR053745">
    <property type="entry name" value="Viral_Tail_Comp_sf"/>
</dbReference>
<comment type="caution">
    <text evidence="1">The sequence shown here is derived from an EMBL/GenBank/DDBJ whole genome shotgun (WGS) entry which is preliminary data.</text>
</comment>
<sequence>MLPVQGALVQALGGDAALGALISGVYDYLPETAAYPFVVVGEATGTPDNAHDRYGQETVVTIHVWSQYRGYSQGLTIGARITAALDHQPLTIPGHDHIVTRWETTQTLTDPEPPGNVRHVVLRYRIVTEQPPT</sequence>
<gene>
    <name evidence="1" type="ORF">VO63_19040</name>
</gene>
<dbReference type="InterPro" id="IPR021508">
    <property type="entry name" value="Gp17-like"/>
</dbReference>